<feature type="region of interest" description="Disordered" evidence="2">
    <location>
        <begin position="1"/>
        <end position="90"/>
    </location>
</feature>
<comment type="caution">
    <text evidence="3">The sequence shown here is derived from an EMBL/GenBank/DDBJ whole genome shotgun (WGS) entry which is preliminary data.</text>
</comment>
<evidence type="ECO:0000256" key="1">
    <source>
        <dbReference type="SAM" id="Coils"/>
    </source>
</evidence>
<reference evidence="3 4" key="1">
    <citation type="submission" date="2016-03" db="EMBL/GenBank/DDBJ databases">
        <title>Whole genome sequencing of Grifola frondosa 9006-11.</title>
        <authorList>
            <person name="Min B."/>
            <person name="Park H."/>
            <person name="Kim J.-G."/>
            <person name="Cho H."/>
            <person name="Oh Y.-L."/>
            <person name="Kong W.-S."/>
            <person name="Choi I.-G."/>
        </authorList>
    </citation>
    <scope>NUCLEOTIDE SEQUENCE [LARGE SCALE GENOMIC DNA]</scope>
    <source>
        <strain evidence="3 4">9006-11</strain>
    </source>
</reference>
<feature type="compositionally biased region" description="Polar residues" evidence="2">
    <location>
        <begin position="610"/>
        <end position="620"/>
    </location>
</feature>
<feature type="compositionally biased region" description="Low complexity" evidence="2">
    <location>
        <begin position="590"/>
        <end position="609"/>
    </location>
</feature>
<keyword evidence="1" id="KW-0175">Coiled coil</keyword>
<dbReference type="PANTHER" id="PTHR42107:SF1">
    <property type="entry name" value="WHIM1 DOMAIN-CONTAINING PROTEIN"/>
    <property type="match status" value="1"/>
</dbReference>
<evidence type="ECO:0008006" key="5">
    <source>
        <dbReference type="Google" id="ProtNLM"/>
    </source>
</evidence>
<dbReference type="Proteomes" id="UP000092993">
    <property type="component" value="Unassembled WGS sequence"/>
</dbReference>
<feature type="region of interest" description="Disordered" evidence="2">
    <location>
        <begin position="396"/>
        <end position="536"/>
    </location>
</feature>
<proteinExistence type="predicted"/>
<evidence type="ECO:0000313" key="4">
    <source>
        <dbReference type="Proteomes" id="UP000092993"/>
    </source>
</evidence>
<dbReference type="OMA" id="WYYAVEP"/>
<sequence>MSDYDFRPGGSLKLKGGVAEGGIVKKKKSHKSKSKEKDKLTQDETKTLRELELLMQREEAQSPSPAGSSRNSPAPGSSDRKTAAEKRFEEVQRKRLAAKVAKLADKSHKDRVNEFNTKLEALSEHHDIPKFTPLRGKLEGLDSPMDFEEALLSREANPVMTQILSRFVLNLRPQTRNLSSDVISTTVASVIQEYFKASERTVFWDDSLRVNVDPFHQMEEGFFAAEWDLKLVELQLCHSPEVKNIIDRAWGVIHNKHKKTETSSLPPPPGDPYSQEKLQLLPLGQDRERKRYWVVDDSPRLYLSTNPWKITATFQTVASTRDEYIAILEKVKETAPPEGKAGERRTKLELAHLALFKALQDRVEVIDNELARLHRARRKIEQRNLLIAQAEIRETRTRRRTTRPDYAYLNDPETDEDQDEYMYQEQEQEDEDYDDQAEFDDLGNFRPHDPSGSSGRHPASGRRRSSRTSGGGKRAAANDEWGEWRGERRSTRLGAPTETQLDGASTKRARTEESTVSASSVDMHSKVPPPQAGSGLKIKINGAAAVKANEMVVEAVAGKKKSKYWYYAVEPIPVPSGMAAAAPEAGDFTNGANGSGLAAANGSSKGGSSETFVSNSNSDHYPSDTPYEKSMEGSLSPASNMDLDES</sequence>
<evidence type="ECO:0000256" key="2">
    <source>
        <dbReference type="SAM" id="MobiDB-lite"/>
    </source>
</evidence>
<dbReference type="AlphaFoldDB" id="A0A1C7MWK0"/>
<organism evidence="3 4">
    <name type="scientific">Grifola frondosa</name>
    <name type="common">Maitake</name>
    <name type="synonym">Polyporus frondosus</name>
    <dbReference type="NCBI Taxonomy" id="5627"/>
    <lineage>
        <taxon>Eukaryota</taxon>
        <taxon>Fungi</taxon>
        <taxon>Dikarya</taxon>
        <taxon>Basidiomycota</taxon>
        <taxon>Agaricomycotina</taxon>
        <taxon>Agaricomycetes</taxon>
        <taxon>Polyporales</taxon>
        <taxon>Grifolaceae</taxon>
        <taxon>Grifola</taxon>
    </lineage>
</organism>
<feature type="compositionally biased region" description="Acidic residues" evidence="2">
    <location>
        <begin position="412"/>
        <end position="441"/>
    </location>
</feature>
<keyword evidence="4" id="KW-1185">Reference proteome</keyword>
<dbReference type="Pfam" id="PF08555">
    <property type="entry name" value="FAM32A"/>
    <property type="match status" value="1"/>
</dbReference>
<gene>
    <name evidence="3" type="ORF">A0H81_01205</name>
</gene>
<evidence type="ECO:0000313" key="3">
    <source>
        <dbReference type="EMBL" id="OBZ79454.1"/>
    </source>
</evidence>
<name>A0A1C7MWK0_GRIFR</name>
<feature type="compositionally biased region" description="Basic and acidic residues" evidence="2">
    <location>
        <begin position="78"/>
        <end position="90"/>
    </location>
</feature>
<dbReference type="STRING" id="5627.A0A1C7MWK0"/>
<protein>
    <recommendedName>
        <fullName evidence="5">WHIM1 domain-containing protein</fullName>
    </recommendedName>
</protein>
<feature type="coiled-coil region" evidence="1">
    <location>
        <begin position="356"/>
        <end position="393"/>
    </location>
</feature>
<feature type="region of interest" description="Disordered" evidence="2">
    <location>
        <begin position="577"/>
        <end position="646"/>
    </location>
</feature>
<feature type="compositionally biased region" description="Basic residues" evidence="2">
    <location>
        <begin position="24"/>
        <end position="34"/>
    </location>
</feature>
<dbReference type="InterPro" id="IPR013865">
    <property type="entry name" value="FAM32A"/>
</dbReference>
<dbReference type="OrthoDB" id="205403at2759"/>
<feature type="compositionally biased region" description="Polar residues" evidence="2">
    <location>
        <begin position="61"/>
        <end position="75"/>
    </location>
</feature>
<feature type="compositionally biased region" description="Basic and acidic residues" evidence="2">
    <location>
        <begin position="35"/>
        <end position="60"/>
    </location>
</feature>
<dbReference type="PANTHER" id="PTHR42107">
    <property type="entry name" value="YALI0D24453P"/>
    <property type="match status" value="1"/>
</dbReference>
<accession>A0A1C7MWK0</accession>
<dbReference type="EMBL" id="LUGG01000001">
    <property type="protein sequence ID" value="OBZ79454.1"/>
    <property type="molecule type" value="Genomic_DNA"/>
</dbReference>